<dbReference type="InParanoid" id="A0A286UPC8"/>
<evidence type="ECO:0000313" key="1">
    <source>
        <dbReference type="EMBL" id="PAV21461.1"/>
    </source>
</evidence>
<organism evidence="1 2">
    <name type="scientific">Pyrrhoderma noxium</name>
    <dbReference type="NCBI Taxonomy" id="2282107"/>
    <lineage>
        <taxon>Eukaryota</taxon>
        <taxon>Fungi</taxon>
        <taxon>Dikarya</taxon>
        <taxon>Basidiomycota</taxon>
        <taxon>Agaricomycotina</taxon>
        <taxon>Agaricomycetes</taxon>
        <taxon>Hymenochaetales</taxon>
        <taxon>Hymenochaetaceae</taxon>
        <taxon>Pyrrhoderma</taxon>
    </lineage>
</organism>
<proteinExistence type="predicted"/>
<evidence type="ECO:0000313" key="2">
    <source>
        <dbReference type="Proteomes" id="UP000217199"/>
    </source>
</evidence>
<dbReference type="OrthoDB" id="3266532at2759"/>
<keyword evidence="2" id="KW-1185">Reference proteome</keyword>
<accession>A0A286UPC8</accession>
<dbReference type="EMBL" id="NBII01000003">
    <property type="protein sequence ID" value="PAV21461.1"/>
    <property type="molecule type" value="Genomic_DNA"/>
</dbReference>
<gene>
    <name evidence="1" type="ORF">PNOK_0408800</name>
</gene>
<dbReference type="Proteomes" id="UP000217199">
    <property type="component" value="Unassembled WGS sequence"/>
</dbReference>
<name>A0A286UPC8_9AGAM</name>
<dbReference type="AlphaFoldDB" id="A0A286UPC8"/>
<reference evidence="1 2" key="1">
    <citation type="journal article" date="2017" name="Mol. Ecol.">
        <title>Comparative and population genomic landscape of Phellinus noxius: A hypervariable fungus causing root rot in trees.</title>
        <authorList>
            <person name="Chung C.L."/>
            <person name="Lee T.J."/>
            <person name="Akiba M."/>
            <person name="Lee H.H."/>
            <person name="Kuo T.H."/>
            <person name="Liu D."/>
            <person name="Ke H.M."/>
            <person name="Yokoi T."/>
            <person name="Roa M.B."/>
            <person name="Lu M.J."/>
            <person name="Chang Y.Y."/>
            <person name="Ann P.J."/>
            <person name="Tsai J.N."/>
            <person name="Chen C.Y."/>
            <person name="Tzean S.S."/>
            <person name="Ota Y."/>
            <person name="Hattori T."/>
            <person name="Sahashi N."/>
            <person name="Liou R.F."/>
            <person name="Kikuchi T."/>
            <person name="Tsai I.J."/>
        </authorList>
    </citation>
    <scope>NUCLEOTIDE SEQUENCE [LARGE SCALE GENOMIC DNA]</scope>
    <source>
        <strain evidence="1 2">FFPRI411160</strain>
    </source>
</reference>
<sequence length="163" mass="18510">MKSKKYFIATRCLGVMNNNLSKCIPYPLSPSGTNNKSPTAPGQIPRFVTYCCRYWAHHLKEVEDISISGDLVSELDTFLNENLFRWLVCLDSTESLDAGVIKAVKDASERIKDNNLELSKRILRAHTFANIMSSSILKLCFNLYEKISQRPSIRQKMFGGKDN</sequence>
<protein>
    <submittedName>
        <fullName evidence="1">WD40 domain containing protein</fullName>
    </submittedName>
</protein>
<comment type="caution">
    <text evidence="1">The sequence shown here is derived from an EMBL/GenBank/DDBJ whole genome shotgun (WGS) entry which is preliminary data.</text>
</comment>